<evidence type="ECO:0008006" key="3">
    <source>
        <dbReference type="Google" id="ProtNLM"/>
    </source>
</evidence>
<name>A0ABD3PU43_9STRA</name>
<accession>A0ABD3PU43</accession>
<organism evidence="1 2">
    <name type="scientific">Stephanodiscus triporus</name>
    <dbReference type="NCBI Taxonomy" id="2934178"/>
    <lineage>
        <taxon>Eukaryota</taxon>
        <taxon>Sar</taxon>
        <taxon>Stramenopiles</taxon>
        <taxon>Ochrophyta</taxon>
        <taxon>Bacillariophyta</taxon>
        <taxon>Coscinodiscophyceae</taxon>
        <taxon>Thalassiosirophycidae</taxon>
        <taxon>Stephanodiscales</taxon>
        <taxon>Stephanodiscaceae</taxon>
        <taxon>Stephanodiscus</taxon>
    </lineage>
</organism>
<reference evidence="1 2" key="1">
    <citation type="submission" date="2024-10" db="EMBL/GenBank/DDBJ databases">
        <title>Updated reference genomes for cyclostephanoid diatoms.</title>
        <authorList>
            <person name="Roberts W.R."/>
            <person name="Alverson A.J."/>
        </authorList>
    </citation>
    <scope>NUCLEOTIDE SEQUENCE [LARGE SCALE GENOMIC DNA]</scope>
    <source>
        <strain evidence="1 2">AJA276-08</strain>
    </source>
</reference>
<dbReference type="AlphaFoldDB" id="A0ABD3PU43"/>
<dbReference type="EMBL" id="JALLAZ020000590">
    <property type="protein sequence ID" value="KAL3791578.1"/>
    <property type="molecule type" value="Genomic_DNA"/>
</dbReference>
<comment type="caution">
    <text evidence="1">The sequence shown here is derived from an EMBL/GenBank/DDBJ whole genome shotgun (WGS) entry which is preliminary data.</text>
</comment>
<evidence type="ECO:0000313" key="2">
    <source>
        <dbReference type="Proteomes" id="UP001530315"/>
    </source>
</evidence>
<dbReference type="Proteomes" id="UP001530315">
    <property type="component" value="Unassembled WGS sequence"/>
</dbReference>
<evidence type="ECO:0000313" key="1">
    <source>
        <dbReference type="EMBL" id="KAL3791578.1"/>
    </source>
</evidence>
<sequence>MSPITPNMIINVAKSMVNLPQIRNHTFNRRWKSSFGAPPEVCCVDPKHILWALLFLTVYNTEHNSAQRLGNVDEKTYRKWSKLFVIAI</sequence>
<keyword evidence="2" id="KW-1185">Reference proteome</keyword>
<proteinExistence type="predicted"/>
<gene>
    <name evidence="1" type="ORF">ACHAW5_000881</name>
</gene>
<protein>
    <recommendedName>
        <fullName evidence="3">LAGLIDADG homing endonuclease</fullName>
    </recommendedName>
</protein>